<evidence type="ECO:0000313" key="1">
    <source>
        <dbReference type="EMBL" id="MFD1677071.1"/>
    </source>
</evidence>
<gene>
    <name evidence="1" type="ORF">ACFSB2_20560</name>
</gene>
<evidence type="ECO:0000313" key="2">
    <source>
        <dbReference type="Proteomes" id="UP001597079"/>
    </source>
</evidence>
<dbReference type="Proteomes" id="UP001597079">
    <property type="component" value="Unassembled WGS sequence"/>
</dbReference>
<comment type="caution">
    <text evidence="1">The sequence shown here is derived from an EMBL/GenBank/DDBJ whole genome shotgun (WGS) entry which is preliminary data.</text>
</comment>
<sequence length="138" mass="15672">MVHLRGHHLLCLLGYQGMGYSQEYVENMTRIHQTLRNNPQTEILLVLGPDELCRKFPDNQPYHCKNTSVYDHDAAVLRKLGLKVGQKLTWKELEDALIADMQPADIPRLCSKCAWLSYGVCEQGVRQIKSGAGLPLIR</sequence>
<dbReference type="InterPro" id="IPR009702">
    <property type="entry name" value="DUF1284"/>
</dbReference>
<reference evidence="2" key="1">
    <citation type="journal article" date="2019" name="Int. J. Syst. Evol. Microbiol.">
        <title>The Global Catalogue of Microorganisms (GCM) 10K type strain sequencing project: providing services to taxonomists for standard genome sequencing and annotation.</title>
        <authorList>
            <consortium name="The Broad Institute Genomics Platform"/>
            <consortium name="The Broad Institute Genome Sequencing Center for Infectious Disease"/>
            <person name="Wu L."/>
            <person name="Ma J."/>
        </authorList>
    </citation>
    <scope>NUCLEOTIDE SEQUENCE [LARGE SCALE GENOMIC DNA]</scope>
    <source>
        <strain evidence="2">CGMCC 1.12286</strain>
    </source>
</reference>
<protein>
    <submittedName>
        <fullName evidence="1">DUF1284 domain-containing protein</fullName>
    </submittedName>
</protein>
<dbReference type="RefSeq" id="WP_377944980.1">
    <property type="nucleotide sequence ID" value="NZ_JBHUCX010000083.1"/>
</dbReference>
<organism evidence="1 2">
    <name type="scientific">Alicyclobacillus fodiniaquatilis</name>
    <dbReference type="NCBI Taxonomy" id="1661150"/>
    <lineage>
        <taxon>Bacteria</taxon>
        <taxon>Bacillati</taxon>
        <taxon>Bacillota</taxon>
        <taxon>Bacilli</taxon>
        <taxon>Bacillales</taxon>
        <taxon>Alicyclobacillaceae</taxon>
        <taxon>Alicyclobacillus</taxon>
    </lineage>
</organism>
<dbReference type="EMBL" id="JBHUCX010000083">
    <property type="protein sequence ID" value="MFD1677071.1"/>
    <property type="molecule type" value="Genomic_DNA"/>
</dbReference>
<name>A0ABW4JL31_9BACL</name>
<keyword evidence="2" id="KW-1185">Reference proteome</keyword>
<dbReference type="Pfam" id="PF06935">
    <property type="entry name" value="DUF1284"/>
    <property type="match status" value="1"/>
</dbReference>
<proteinExistence type="predicted"/>
<accession>A0ABW4JL31</accession>